<reference evidence="6 7" key="1">
    <citation type="submission" date="2023-07" db="EMBL/GenBank/DDBJ databases">
        <title>Sorghum-associated microbial communities from plants grown in Nebraska, USA.</title>
        <authorList>
            <person name="Schachtman D."/>
        </authorList>
    </citation>
    <scope>NUCLEOTIDE SEQUENCE [LARGE SCALE GENOMIC DNA]</scope>
    <source>
        <strain evidence="6 7">CC258</strain>
    </source>
</reference>
<keyword evidence="3" id="KW-0560">Oxidoreductase</keyword>
<evidence type="ECO:0000256" key="4">
    <source>
        <dbReference type="ARBA" id="ARBA00023004"/>
    </source>
</evidence>
<accession>A0ABU1NUA0</accession>
<dbReference type="Proteomes" id="UP001267290">
    <property type="component" value="Unassembled WGS sequence"/>
</dbReference>
<evidence type="ECO:0000313" key="6">
    <source>
        <dbReference type="EMBL" id="MDR6551058.1"/>
    </source>
</evidence>
<keyword evidence="5" id="KW-0411">Iron-sulfur</keyword>
<name>A0ABU1NUA0_9BACL</name>
<keyword evidence="7" id="KW-1185">Reference proteome</keyword>
<evidence type="ECO:0000256" key="1">
    <source>
        <dbReference type="ARBA" id="ARBA00022485"/>
    </source>
</evidence>
<evidence type="ECO:0000256" key="3">
    <source>
        <dbReference type="ARBA" id="ARBA00023002"/>
    </source>
</evidence>
<proteinExistence type="predicted"/>
<dbReference type="InterPro" id="IPR036188">
    <property type="entry name" value="FAD/NAD-bd_sf"/>
</dbReference>
<dbReference type="SUPFAM" id="SSF51905">
    <property type="entry name" value="FAD/NAD(P)-binding domain"/>
    <property type="match status" value="1"/>
</dbReference>
<evidence type="ECO:0000313" key="7">
    <source>
        <dbReference type="Proteomes" id="UP001267290"/>
    </source>
</evidence>
<dbReference type="InterPro" id="IPR039650">
    <property type="entry name" value="HdrA-like"/>
</dbReference>
<organism evidence="6 7">
    <name type="scientific">Paenibacillus qinlingensis</name>
    <dbReference type="NCBI Taxonomy" id="1837343"/>
    <lineage>
        <taxon>Bacteria</taxon>
        <taxon>Bacillati</taxon>
        <taxon>Bacillota</taxon>
        <taxon>Bacilli</taxon>
        <taxon>Bacillales</taxon>
        <taxon>Paenibacillaceae</taxon>
        <taxon>Paenibacillus</taxon>
    </lineage>
</organism>
<gene>
    <name evidence="6" type="ORF">J2736_002245</name>
</gene>
<keyword evidence="2" id="KW-0479">Metal-binding</keyword>
<comment type="caution">
    <text evidence="6">The sequence shown here is derived from an EMBL/GenBank/DDBJ whole genome shotgun (WGS) entry which is preliminary data.</text>
</comment>
<evidence type="ECO:0000256" key="5">
    <source>
        <dbReference type="ARBA" id="ARBA00023014"/>
    </source>
</evidence>
<evidence type="ECO:0000256" key="2">
    <source>
        <dbReference type="ARBA" id="ARBA00022723"/>
    </source>
</evidence>
<dbReference type="Pfam" id="PF12831">
    <property type="entry name" value="FAD_oxidored"/>
    <property type="match status" value="1"/>
</dbReference>
<evidence type="ECO:0008006" key="8">
    <source>
        <dbReference type="Google" id="ProtNLM"/>
    </source>
</evidence>
<dbReference type="PANTHER" id="PTHR43498:SF1">
    <property type="entry name" value="COB--COM HETERODISULFIDE REDUCTASE IRON-SULFUR SUBUNIT A"/>
    <property type="match status" value="1"/>
</dbReference>
<keyword evidence="1" id="KW-0004">4Fe-4S</keyword>
<dbReference type="EMBL" id="JAVDSB010000003">
    <property type="protein sequence ID" value="MDR6551058.1"/>
    <property type="molecule type" value="Genomic_DNA"/>
</dbReference>
<dbReference type="PRINTS" id="PR00411">
    <property type="entry name" value="PNDRDTASEI"/>
</dbReference>
<dbReference type="PANTHER" id="PTHR43498">
    <property type="entry name" value="FERREDOXIN:COB-COM HETERODISULFIDE REDUCTASE SUBUNIT A"/>
    <property type="match status" value="1"/>
</dbReference>
<sequence>MSVNQKSVDVLVLGGGAAGVCAAISAARSGYNVLLVESQGCLGGSRTATGVDTFYGFYTPKEQRRIVGGIPWEIAQHLVSQKAAFERPNTYGAGTGITYDIEMLKIIYERTVLDAGAELLYHTYASVVHTEDGVISRVVLANKLGLTEVTARMYIDTTGDGDIAARAGAPFEKSDVAELQSLSTIFFMANVDTTEAKKISHKELAERMKAANQSGQYVLPREEGSWHVTPHPGVIQANMVRVSGIDATDPYALTLAEVEGRQQTQQYVNFLKAYVPGFENAFLISTSHHIGVRETRRILGEYILTEDDVVNGRKFEDGIACCGAPVEDHGAGKDTRWVYVAGDGHYHIPYRSLLPTGVNNLLVAGRCLSATHGAQASARNSAQCMAMGQAVGVAASLAIERQEAVRQIPAYRLQELLREQGAIV</sequence>
<protein>
    <recommendedName>
        <fullName evidence="8">FAD dependent oxidoreductase</fullName>
    </recommendedName>
</protein>
<dbReference type="Gene3D" id="3.50.50.60">
    <property type="entry name" value="FAD/NAD(P)-binding domain"/>
    <property type="match status" value="1"/>
</dbReference>
<keyword evidence="4" id="KW-0408">Iron</keyword>